<evidence type="ECO:0008006" key="5">
    <source>
        <dbReference type="Google" id="ProtNLM"/>
    </source>
</evidence>
<sequence>MKNRKNLKWIGAVAPILSLPILSASCLEKVNLILNGNREGEKDKENPETSTNPTPNPSTPPKDSTEPIKKEDEKPKITHSEIINNFKEVYSNNAMLDANPKAFNDAGNFLAYDLRTDPKFPYSLKLPDPLTIILKHPTAIWYYSGIKKYYDYILQMDNVYNNKQQLQNRLNRLFNEGSTEFINTNYSTKRLGIVWKDALTYNLDKIINAYEDIYTKSSEFSSMYHGVLPLDFGEKETELLEKHNEEEADWNNHGQNLERETMNPKISYKEMYDISKQFYKRLDRHFLQERINHKNKTLSLEAVPNKDIKAADYFNDWYNFKFPFPVDQSSKNYIGVFSYGFQTYLEKRWNPYDFYNNSIVLAPFKAIQNSNIMATSLKVLKYYLHFKLVLSMLSNNPNKSFLEQLDETKNEKLQEFYKKYNYTNGFSSLLKVLINSVSKILDPTIYVNFIDGFGNKHYFYDEWKDSLILGRKNHIQDSNQRQFYIFALNLYNKLLMPFNYLINNDEDLLEFSSDSTNSDLSSKDIRKFKKEFYKEFYQPIFGEIKKMQEATDEAKTRSAKIMIKNFLENSIIKKPDNNNQLTENKNLINTYELKAKDITGIEFNEYWLNPNKDENE</sequence>
<reference evidence="3 4" key="1">
    <citation type="submission" date="2019-01" db="EMBL/GenBank/DDBJ databases">
        <authorList>
            <consortium name="Pathogen Informatics"/>
        </authorList>
    </citation>
    <scope>NUCLEOTIDE SEQUENCE [LARGE SCALE GENOMIC DNA]</scope>
    <source>
        <strain evidence="3 4">NCTC10168</strain>
    </source>
</reference>
<dbReference type="PROSITE" id="PS51257">
    <property type="entry name" value="PROKAR_LIPOPROTEIN"/>
    <property type="match status" value="1"/>
</dbReference>
<feature type="region of interest" description="Disordered" evidence="1">
    <location>
        <begin position="37"/>
        <end position="77"/>
    </location>
</feature>
<feature type="compositionally biased region" description="Basic and acidic residues" evidence="1">
    <location>
        <begin position="38"/>
        <end position="47"/>
    </location>
</feature>
<dbReference type="RefSeq" id="WP_129646135.1">
    <property type="nucleotide sequence ID" value="NZ_LR215037.1"/>
</dbReference>
<dbReference type="EMBL" id="LR215037">
    <property type="protein sequence ID" value="VEU75218.1"/>
    <property type="molecule type" value="Genomic_DNA"/>
</dbReference>
<evidence type="ECO:0000256" key="1">
    <source>
        <dbReference type="SAM" id="MobiDB-lite"/>
    </source>
</evidence>
<proteinExistence type="predicted"/>
<dbReference type="OrthoDB" id="402351at2"/>
<evidence type="ECO:0000313" key="4">
    <source>
        <dbReference type="Proteomes" id="UP000290243"/>
    </source>
</evidence>
<name>A0A449B3V5_9BACT</name>
<protein>
    <recommendedName>
        <fullName evidence="5">Lipoprotein</fullName>
    </recommendedName>
</protein>
<accession>A0A449B3V5</accession>
<evidence type="ECO:0000256" key="2">
    <source>
        <dbReference type="SAM" id="SignalP"/>
    </source>
</evidence>
<dbReference type="AlphaFoldDB" id="A0A449B3V5"/>
<feature type="compositionally biased region" description="Basic and acidic residues" evidence="1">
    <location>
        <begin position="63"/>
        <end position="77"/>
    </location>
</feature>
<feature type="signal peptide" evidence="2">
    <location>
        <begin position="1"/>
        <end position="24"/>
    </location>
</feature>
<dbReference type="KEGG" id="mmau:NCTC10168_00134"/>
<keyword evidence="4" id="KW-1185">Reference proteome</keyword>
<gene>
    <name evidence="3" type="ORF">NCTC10168_00134</name>
</gene>
<evidence type="ECO:0000313" key="3">
    <source>
        <dbReference type="EMBL" id="VEU75218.1"/>
    </source>
</evidence>
<feature type="chain" id="PRO_5019479416" description="Lipoprotein" evidence="2">
    <location>
        <begin position="25"/>
        <end position="616"/>
    </location>
</feature>
<dbReference type="Proteomes" id="UP000290243">
    <property type="component" value="Chromosome"/>
</dbReference>
<organism evidence="3 4">
    <name type="scientific">Mycoplasmopsis maculosa</name>
    <dbReference type="NCBI Taxonomy" id="114885"/>
    <lineage>
        <taxon>Bacteria</taxon>
        <taxon>Bacillati</taxon>
        <taxon>Mycoplasmatota</taxon>
        <taxon>Mycoplasmoidales</taxon>
        <taxon>Metamycoplasmataceae</taxon>
        <taxon>Mycoplasmopsis</taxon>
    </lineage>
</organism>
<keyword evidence="2" id="KW-0732">Signal</keyword>